<sequence length="117" mass="12235">MTLMMLTMRMLTKSSASISALRGGIPSPGTRGVRGLGDPATDDDADDADDADVDEVKCKYLWYVLLLLLGEVGGRNSPSTRIGIILVGGIKFGDTEPVLKQAGTFACAAAVVCICDI</sequence>
<dbReference type="AlphaFoldDB" id="A0A409XM21"/>
<reference evidence="2 3" key="1">
    <citation type="journal article" date="2018" name="Evol. Lett.">
        <title>Horizontal gene cluster transfer increased hallucinogenic mushroom diversity.</title>
        <authorList>
            <person name="Reynolds H.T."/>
            <person name="Vijayakumar V."/>
            <person name="Gluck-Thaler E."/>
            <person name="Korotkin H.B."/>
            <person name="Matheny P.B."/>
            <person name="Slot J.C."/>
        </authorList>
    </citation>
    <scope>NUCLEOTIDE SEQUENCE [LARGE SCALE GENOMIC DNA]</scope>
    <source>
        <strain evidence="2 3">2631</strain>
    </source>
</reference>
<dbReference type="InParanoid" id="A0A409XM21"/>
<dbReference type="EMBL" id="NHYD01001240">
    <property type="protein sequence ID" value="PPQ91822.1"/>
    <property type="molecule type" value="Genomic_DNA"/>
</dbReference>
<feature type="region of interest" description="Disordered" evidence="1">
    <location>
        <begin position="20"/>
        <end position="49"/>
    </location>
</feature>
<dbReference type="Proteomes" id="UP000283269">
    <property type="component" value="Unassembled WGS sequence"/>
</dbReference>
<protein>
    <submittedName>
        <fullName evidence="2">Uncharacterized protein</fullName>
    </submittedName>
</protein>
<organism evidence="2 3">
    <name type="scientific">Psilocybe cyanescens</name>
    <dbReference type="NCBI Taxonomy" id="93625"/>
    <lineage>
        <taxon>Eukaryota</taxon>
        <taxon>Fungi</taxon>
        <taxon>Dikarya</taxon>
        <taxon>Basidiomycota</taxon>
        <taxon>Agaricomycotina</taxon>
        <taxon>Agaricomycetes</taxon>
        <taxon>Agaricomycetidae</taxon>
        <taxon>Agaricales</taxon>
        <taxon>Agaricineae</taxon>
        <taxon>Strophariaceae</taxon>
        <taxon>Psilocybe</taxon>
    </lineage>
</organism>
<feature type="compositionally biased region" description="Acidic residues" evidence="1">
    <location>
        <begin position="40"/>
        <end position="49"/>
    </location>
</feature>
<proteinExistence type="predicted"/>
<gene>
    <name evidence="2" type="ORF">CVT25_000256</name>
</gene>
<evidence type="ECO:0000256" key="1">
    <source>
        <dbReference type="SAM" id="MobiDB-lite"/>
    </source>
</evidence>
<evidence type="ECO:0000313" key="3">
    <source>
        <dbReference type="Proteomes" id="UP000283269"/>
    </source>
</evidence>
<accession>A0A409XM21</accession>
<evidence type="ECO:0000313" key="2">
    <source>
        <dbReference type="EMBL" id="PPQ91822.1"/>
    </source>
</evidence>
<name>A0A409XM21_PSICY</name>
<comment type="caution">
    <text evidence="2">The sequence shown here is derived from an EMBL/GenBank/DDBJ whole genome shotgun (WGS) entry which is preliminary data.</text>
</comment>
<keyword evidence="3" id="KW-1185">Reference proteome</keyword>